<comment type="caution">
    <text evidence="1">The sequence shown here is derived from an EMBL/GenBank/DDBJ whole genome shotgun (WGS) entry which is preliminary data.</text>
</comment>
<dbReference type="GO" id="GO:0016788">
    <property type="term" value="F:hydrolase activity, acting on ester bonds"/>
    <property type="evidence" value="ECO:0007669"/>
    <property type="project" value="UniProtKB-ARBA"/>
</dbReference>
<dbReference type="InterPro" id="IPR036514">
    <property type="entry name" value="SGNH_hydro_sf"/>
</dbReference>
<dbReference type="RefSeq" id="WP_136460849.1">
    <property type="nucleotide sequence ID" value="NZ_SRSF01000026.1"/>
</dbReference>
<evidence type="ECO:0008006" key="3">
    <source>
        <dbReference type="Google" id="ProtNLM"/>
    </source>
</evidence>
<accession>A0A4S4N701</accession>
<protein>
    <recommendedName>
        <fullName evidence="3">SGNH/GDSL hydrolase family protein</fullName>
    </recommendedName>
</protein>
<gene>
    <name evidence="1" type="ORF">E4021_17850</name>
</gene>
<dbReference type="EMBL" id="SRSF01000026">
    <property type="protein sequence ID" value="THH34275.1"/>
    <property type="molecule type" value="Genomic_DNA"/>
</dbReference>
<dbReference type="OrthoDB" id="792965at2"/>
<dbReference type="Proteomes" id="UP000308528">
    <property type="component" value="Unassembled WGS sequence"/>
</dbReference>
<evidence type="ECO:0000313" key="2">
    <source>
        <dbReference type="Proteomes" id="UP000308528"/>
    </source>
</evidence>
<evidence type="ECO:0000313" key="1">
    <source>
        <dbReference type="EMBL" id="THH34275.1"/>
    </source>
</evidence>
<dbReference type="Gene3D" id="3.40.50.1110">
    <property type="entry name" value="SGNH hydrolase"/>
    <property type="match status" value="1"/>
</dbReference>
<keyword evidence="2" id="KW-1185">Reference proteome</keyword>
<organism evidence="1 2">
    <name type="scientific">Neolewinella litorea</name>
    <dbReference type="NCBI Taxonomy" id="2562452"/>
    <lineage>
        <taxon>Bacteria</taxon>
        <taxon>Pseudomonadati</taxon>
        <taxon>Bacteroidota</taxon>
        <taxon>Saprospiria</taxon>
        <taxon>Saprospirales</taxon>
        <taxon>Lewinellaceae</taxon>
        <taxon>Neolewinella</taxon>
    </lineage>
</organism>
<dbReference type="SUPFAM" id="SSF52266">
    <property type="entry name" value="SGNH hydrolase"/>
    <property type="match status" value="1"/>
</dbReference>
<sequence>MHIFIINLLKFSFVLLLTILAILSIFRTVLDSHTTYSSLFQDGRSTLILGDSQTETGLNDSLINNSINLSNSGDPVFFNYVKLKKLLDAGFYPEILILGFTPDNLYSEGFYEVPKMKSKLKNYFFMVDYGDLQDIITKNFSGFYQGAIGNIFYSPVRNNFWSDVDISNIGIGGYRILPSDNLGQLEKDISENKVPPLSPPDDISIKYLYRIISLCNRNSIKLIIMHMPIHSSLQEKEMQRKKRYDLFIKRIQGDVTLWDYSDYEFDDKYFYDDNHLNDDGATIFSAIIDKKLQLLAGM</sequence>
<reference evidence="1 2" key="1">
    <citation type="submission" date="2019-04" db="EMBL/GenBank/DDBJ databases">
        <title>Lewinella litorea sp. nov., isolated from a marine sand.</title>
        <authorList>
            <person name="Yoon J.-H."/>
        </authorList>
    </citation>
    <scope>NUCLEOTIDE SEQUENCE [LARGE SCALE GENOMIC DNA]</scope>
    <source>
        <strain evidence="1 2">HSMS-39</strain>
    </source>
</reference>
<dbReference type="AlphaFoldDB" id="A0A4S4N701"/>
<name>A0A4S4N701_9BACT</name>
<proteinExistence type="predicted"/>